<dbReference type="PANTHER" id="PTHR43798:SF33">
    <property type="entry name" value="HYDROLASE, PUTATIVE (AFU_ORTHOLOGUE AFUA_2G14860)-RELATED"/>
    <property type="match status" value="1"/>
</dbReference>
<dbReference type="Pfam" id="PF00561">
    <property type="entry name" value="Abhydrolase_1"/>
    <property type="match status" value="1"/>
</dbReference>
<feature type="domain" description="AB hydrolase-1" evidence="1">
    <location>
        <begin position="44"/>
        <end position="177"/>
    </location>
</feature>
<proteinExistence type="predicted"/>
<dbReference type="Proteomes" id="UP000621859">
    <property type="component" value="Unassembled WGS sequence"/>
</dbReference>
<dbReference type="PROSITE" id="PS51257">
    <property type="entry name" value="PROKAR_LIPOPROTEIN"/>
    <property type="match status" value="1"/>
</dbReference>
<dbReference type="InterPro" id="IPR029058">
    <property type="entry name" value="AB_hydrolase_fold"/>
</dbReference>
<dbReference type="SUPFAM" id="SSF53474">
    <property type="entry name" value="alpha/beta-Hydrolases"/>
    <property type="match status" value="1"/>
</dbReference>
<accession>A0ABQ2PFV5</accession>
<dbReference type="RefSeq" id="WP_188687834.1">
    <property type="nucleotide sequence ID" value="NZ_BMLY01000001.1"/>
</dbReference>
<reference evidence="3" key="1">
    <citation type="journal article" date="2019" name="Int. J. Syst. Evol. Microbiol.">
        <title>The Global Catalogue of Microorganisms (GCM) 10K type strain sequencing project: providing services to taxonomists for standard genome sequencing and annotation.</title>
        <authorList>
            <consortium name="The Broad Institute Genomics Platform"/>
            <consortium name="The Broad Institute Genome Sequencing Center for Infectious Disease"/>
            <person name="Wu L."/>
            <person name="Ma J."/>
        </authorList>
    </citation>
    <scope>NUCLEOTIDE SEQUENCE [LARGE SCALE GENOMIC DNA]</scope>
    <source>
        <strain evidence="3">CGMCC 1.8860</strain>
    </source>
</reference>
<organism evidence="2 3">
    <name type="scientific">Silvimonas amylolytica</name>
    <dbReference type="NCBI Taxonomy" id="449663"/>
    <lineage>
        <taxon>Bacteria</taxon>
        <taxon>Pseudomonadati</taxon>
        <taxon>Pseudomonadota</taxon>
        <taxon>Betaproteobacteria</taxon>
        <taxon>Neisseriales</taxon>
        <taxon>Chitinibacteraceae</taxon>
        <taxon>Silvimonas</taxon>
    </lineage>
</organism>
<evidence type="ECO:0000259" key="1">
    <source>
        <dbReference type="Pfam" id="PF00561"/>
    </source>
</evidence>
<evidence type="ECO:0000313" key="2">
    <source>
        <dbReference type="EMBL" id="GGP24395.1"/>
    </source>
</evidence>
<comment type="caution">
    <text evidence="2">The sequence shown here is derived from an EMBL/GenBank/DDBJ whole genome shotgun (WGS) entry which is preliminary data.</text>
</comment>
<keyword evidence="3" id="KW-1185">Reference proteome</keyword>
<name>A0ABQ2PFV5_9NEIS</name>
<protein>
    <recommendedName>
        <fullName evidence="1">AB hydrolase-1 domain-containing protein</fullName>
    </recommendedName>
</protein>
<dbReference type="Gene3D" id="3.40.50.1820">
    <property type="entry name" value="alpha/beta hydrolase"/>
    <property type="match status" value="1"/>
</dbReference>
<sequence>MVRRVWLGLVTVGLAACSSMPDSGQQTLSGGGKIGWTVAGSGKPTVVLQAGLGDDRSTWNKVFPDLSAHYRVFAYDRPGYGSSSHASTPRDPCTIATELHDLLRAAQIPPPYLLVGHSIGGMYQYVYARMYPDEVAGLVLVDATHPDHWRNMQAQSGTQAALLKGMRLTVFTPAMRPEFDDQEKCLERIARTPALGKPVQVLVRTRFDLMEQGDFEQQVHQEEADWLVLTGAAQVQSVNSGHYIQQDQPSAVLAAVASVAAKAGY</sequence>
<evidence type="ECO:0000313" key="3">
    <source>
        <dbReference type="Proteomes" id="UP000621859"/>
    </source>
</evidence>
<dbReference type="InterPro" id="IPR000073">
    <property type="entry name" value="AB_hydrolase_1"/>
</dbReference>
<gene>
    <name evidence="2" type="ORF">GCM10010971_02140</name>
</gene>
<dbReference type="PANTHER" id="PTHR43798">
    <property type="entry name" value="MONOACYLGLYCEROL LIPASE"/>
    <property type="match status" value="1"/>
</dbReference>
<dbReference type="PRINTS" id="PR00111">
    <property type="entry name" value="ABHYDROLASE"/>
</dbReference>
<dbReference type="EMBL" id="BMLY01000001">
    <property type="protein sequence ID" value="GGP24395.1"/>
    <property type="molecule type" value="Genomic_DNA"/>
</dbReference>
<dbReference type="InterPro" id="IPR050266">
    <property type="entry name" value="AB_hydrolase_sf"/>
</dbReference>